<sequence>MRLRKTLFGRYRAKEVDDCIESLEEGFYSEIQKKNEKIESLRKKIDSMRDKEKEIGEAIVYAKSLVISAHKSAEQEAKEVLEKAQKDYLDIRESILEEIDILTKKRLEAERLYHLQKEKIKELLNQVDDFLEDENLDKEIDATTLFEAPLDDEEQQEEQEELDLFAGEEEKVKDSLPQIEVVKIENIVAKTGSESPVPVNYFISSEKELTREENNKEEQQEENTKHLSRVEDDIFL</sequence>
<gene>
    <name evidence="3" type="ORF">B7709_09255</name>
</gene>
<organism evidence="3 4">
    <name type="scientific">Streptococcus oralis subsp. dentisani</name>
    <dbReference type="NCBI Taxonomy" id="1458253"/>
    <lineage>
        <taxon>Bacteria</taxon>
        <taxon>Bacillati</taxon>
        <taxon>Bacillota</taxon>
        <taxon>Bacilli</taxon>
        <taxon>Lactobacillales</taxon>
        <taxon>Streptococcaceae</taxon>
        <taxon>Streptococcus</taxon>
    </lineage>
</organism>
<dbReference type="AlphaFoldDB" id="A0A1X1ISG3"/>
<accession>A0A1X1ISG3</accession>
<keyword evidence="1" id="KW-0175">Coiled coil</keyword>
<feature type="coiled-coil region" evidence="1">
    <location>
        <begin position="31"/>
        <end position="133"/>
    </location>
</feature>
<protein>
    <recommendedName>
        <fullName evidence="5">Cell division protein DivIVA</fullName>
    </recommendedName>
</protein>
<evidence type="ECO:0000256" key="2">
    <source>
        <dbReference type="SAM" id="MobiDB-lite"/>
    </source>
</evidence>
<dbReference type="EMBL" id="NCUW01000030">
    <property type="protein sequence ID" value="ORO76106.1"/>
    <property type="molecule type" value="Genomic_DNA"/>
</dbReference>
<evidence type="ECO:0000256" key="1">
    <source>
        <dbReference type="SAM" id="Coils"/>
    </source>
</evidence>
<dbReference type="RefSeq" id="WP_084972541.1">
    <property type="nucleotide sequence ID" value="NZ_NCUW01000030.1"/>
</dbReference>
<evidence type="ECO:0000313" key="3">
    <source>
        <dbReference type="EMBL" id="ORO76106.1"/>
    </source>
</evidence>
<name>A0A1X1ISG3_STROR</name>
<feature type="region of interest" description="Disordered" evidence="2">
    <location>
        <begin position="208"/>
        <end position="236"/>
    </location>
</feature>
<evidence type="ECO:0008006" key="5">
    <source>
        <dbReference type="Google" id="ProtNLM"/>
    </source>
</evidence>
<comment type="caution">
    <text evidence="3">The sequence shown here is derived from an EMBL/GenBank/DDBJ whole genome shotgun (WGS) entry which is preliminary data.</text>
</comment>
<dbReference type="Proteomes" id="UP000194008">
    <property type="component" value="Unassembled WGS sequence"/>
</dbReference>
<evidence type="ECO:0000313" key="4">
    <source>
        <dbReference type="Proteomes" id="UP000194008"/>
    </source>
</evidence>
<reference evidence="3 4" key="1">
    <citation type="journal article" date="2016" name="Eur. J. Clin. Microbiol. Infect. Dis.">
        <title>Whole genome sequencing as a tool for phylogenetic analysis of clinical strains of Mitis group streptococci.</title>
        <authorList>
            <person name="Rasmussen L.H."/>
            <person name="Dargis R."/>
            <person name="Hojholt K."/>
            <person name="Christensen J.J."/>
            <person name="Skovgaard O."/>
            <person name="Justesen U.S."/>
            <person name="Rosenvinge F.S."/>
            <person name="Moser C."/>
            <person name="Lukjancenko O."/>
            <person name="Rasmussen S."/>
            <person name="Nielsen X.C."/>
        </authorList>
    </citation>
    <scope>NUCLEOTIDE SEQUENCE [LARGE SCALE GENOMIC DNA]</scope>
    <source>
        <strain evidence="3 4">Y_5914_11</strain>
    </source>
</reference>
<proteinExistence type="predicted"/>